<dbReference type="Gramene" id="GBG60947">
    <property type="protein sequence ID" value="GBG60947"/>
    <property type="gene ID" value="CBR_g16069"/>
</dbReference>
<feature type="compositionally biased region" description="Basic and acidic residues" evidence="1">
    <location>
        <begin position="416"/>
        <end position="455"/>
    </location>
</feature>
<feature type="compositionally biased region" description="Basic and acidic residues" evidence="1">
    <location>
        <begin position="159"/>
        <end position="170"/>
    </location>
</feature>
<proteinExistence type="predicted"/>
<dbReference type="EMBL" id="BFEA01000015">
    <property type="protein sequence ID" value="GBG60947.1"/>
    <property type="molecule type" value="Genomic_DNA"/>
</dbReference>
<reference evidence="2 3" key="1">
    <citation type="journal article" date="2018" name="Cell">
        <title>The Chara Genome: Secondary Complexity and Implications for Plant Terrestrialization.</title>
        <authorList>
            <person name="Nishiyama T."/>
            <person name="Sakayama H."/>
            <person name="Vries J.D."/>
            <person name="Buschmann H."/>
            <person name="Saint-Marcoux D."/>
            <person name="Ullrich K.K."/>
            <person name="Haas F.B."/>
            <person name="Vanderstraeten L."/>
            <person name="Becker D."/>
            <person name="Lang D."/>
            <person name="Vosolsobe S."/>
            <person name="Rombauts S."/>
            <person name="Wilhelmsson P.K.I."/>
            <person name="Janitza P."/>
            <person name="Kern R."/>
            <person name="Heyl A."/>
            <person name="Rumpler F."/>
            <person name="Villalobos L.I.A.C."/>
            <person name="Clay J.M."/>
            <person name="Skokan R."/>
            <person name="Toyoda A."/>
            <person name="Suzuki Y."/>
            <person name="Kagoshima H."/>
            <person name="Schijlen E."/>
            <person name="Tajeshwar N."/>
            <person name="Catarino B."/>
            <person name="Hetherington A.J."/>
            <person name="Saltykova A."/>
            <person name="Bonnot C."/>
            <person name="Breuninger H."/>
            <person name="Symeonidi A."/>
            <person name="Radhakrishnan G.V."/>
            <person name="Van Nieuwerburgh F."/>
            <person name="Deforce D."/>
            <person name="Chang C."/>
            <person name="Karol K.G."/>
            <person name="Hedrich R."/>
            <person name="Ulvskov P."/>
            <person name="Glockner G."/>
            <person name="Delwiche C.F."/>
            <person name="Petrasek J."/>
            <person name="Van de Peer Y."/>
            <person name="Friml J."/>
            <person name="Beilby M."/>
            <person name="Dolan L."/>
            <person name="Kohara Y."/>
            <person name="Sugano S."/>
            <person name="Fujiyama A."/>
            <person name="Delaux P.-M."/>
            <person name="Quint M."/>
            <person name="TheiBen G."/>
            <person name="Hagemann M."/>
            <person name="Harholt J."/>
            <person name="Dunand C."/>
            <person name="Zachgo S."/>
            <person name="Langdale J."/>
            <person name="Maumus F."/>
            <person name="Straeten D.V.D."/>
            <person name="Gould S.B."/>
            <person name="Rensing S.A."/>
        </authorList>
    </citation>
    <scope>NUCLEOTIDE SEQUENCE [LARGE SCALE GENOMIC DNA]</scope>
    <source>
        <strain evidence="2 3">S276</strain>
    </source>
</reference>
<accession>A0A388JT59</accession>
<evidence type="ECO:0000313" key="2">
    <source>
        <dbReference type="EMBL" id="GBG60947.1"/>
    </source>
</evidence>
<dbReference type="Proteomes" id="UP000265515">
    <property type="component" value="Unassembled WGS sequence"/>
</dbReference>
<dbReference type="AlphaFoldDB" id="A0A388JT59"/>
<sequence>MTFKPWLPLQELKEIRLQEAETRFWIMALRVPLDAYYYLHSVVQGMFGEVRTMHPPEFDSSRPKLMNIKFDMAPEAREKLDDDLTIQAPSGERWKVDIATPYTDWCKKCRWYFHTEDNCPRVRQGEGVGFSGRRIGGHKVRYSQHQQRQVRQTGGTQVIEERPTVSRTDLHQGPGPSANHRDTIATQGHNPRWADQVAVECFTRAEQGIRGGTGPLYGVSGAAGGDRSPGPQGSNPRWMGAAAEVSWRQPSQSQPSSQMFFGRYEASNDPGPEEGMPGGRGYNHHLFEHTEGMQGLHGIPQWRERPDCQTGQRSNWHAGEQFDERERLAAGSMHWREERWGTDTHDARLQGVEQFHQDQFEWRAPAHPLPRYPSNQYNWREFVPQGRDAHPMTSGLSWRPDGPGPSRLGRRVPSGDWRDQGREGGSGGREERNWRTWGRLEERGRNEDRVGEGRSHQGGNSQARSGLPRGAGGERNRIPEGDEGADKPRGELSKTSASSQSRVRWGSEWYEDEQALMPIKYRRRRKAWGWGWTSSCVIKEQTCYKTLKRRR</sequence>
<feature type="region of interest" description="Disordered" evidence="1">
    <location>
        <begin position="140"/>
        <end position="185"/>
    </location>
</feature>
<organism evidence="2 3">
    <name type="scientific">Chara braunii</name>
    <name type="common">Braun's stonewort</name>
    <dbReference type="NCBI Taxonomy" id="69332"/>
    <lineage>
        <taxon>Eukaryota</taxon>
        <taxon>Viridiplantae</taxon>
        <taxon>Streptophyta</taxon>
        <taxon>Charophyceae</taxon>
        <taxon>Charales</taxon>
        <taxon>Characeae</taxon>
        <taxon>Chara</taxon>
    </lineage>
</organism>
<name>A0A388JT59_CHABU</name>
<protein>
    <submittedName>
        <fullName evidence="2">Uncharacterized protein</fullName>
    </submittedName>
</protein>
<evidence type="ECO:0000256" key="1">
    <source>
        <dbReference type="SAM" id="MobiDB-lite"/>
    </source>
</evidence>
<gene>
    <name evidence="2" type="ORF">CBR_g16069</name>
</gene>
<comment type="caution">
    <text evidence="2">The sequence shown here is derived from an EMBL/GenBank/DDBJ whole genome shotgun (WGS) entry which is preliminary data.</text>
</comment>
<feature type="region of interest" description="Disordered" evidence="1">
    <location>
        <begin position="386"/>
        <end position="504"/>
    </location>
</feature>
<keyword evidence="3" id="KW-1185">Reference proteome</keyword>
<evidence type="ECO:0000313" key="3">
    <source>
        <dbReference type="Proteomes" id="UP000265515"/>
    </source>
</evidence>
<feature type="compositionally biased region" description="Basic and acidic residues" evidence="1">
    <location>
        <begin position="472"/>
        <end position="492"/>
    </location>
</feature>
<feature type="compositionally biased region" description="Polar residues" evidence="1">
    <location>
        <begin position="493"/>
        <end position="502"/>
    </location>
</feature>
<feature type="compositionally biased region" description="Low complexity" evidence="1">
    <location>
        <begin position="146"/>
        <end position="158"/>
    </location>
</feature>